<dbReference type="RefSeq" id="WP_125920299.1">
    <property type="nucleotide sequence ID" value="NZ_BQHP01000036.1"/>
</dbReference>
<proteinExistence type="predicted"/>
<gene>
    <name evidence="1" type="ORF">H4B97_18010</name>
</gene>
<keyword evidence="1" id="KW-0378">Hydrolase</keyword>
<dbReference type="EMBL" id="JACGCZ010000032">
    <property type="protein sequence ID" value="MBA6144339.1"/>
    <property type="molecule type" value="Genomic_DNA"/>
</dbReference>
<dbReference type="InterPro" id="IPR023214">
    <property type="entry name" value="HAD_sf"/>
</dbReference>
<dbReference type="CDD" id="cd01427">
    <property type="entry name" value="HAD_like"/>
    <property type="match status" value="1"/>
</dbReference>
<sequence length="230" mass="26078">MKNIQQDLSAYRTLVFDCDGVLLDSNKVKTQAFFQAALPYGETAAQLLADYHVANGGVSRYKKFAYFLEKIVNQNNDTDALDHLLRSYADHVKSGLLSCKICAGLEELRQQTKHARWLIISGGDQIELREVFEARNLASLFDGGIFGSPDTKEEILSREIGAERIQLPAIFFGDSKYDYKAATGENIDFLFLSDWTEVHDWQFWCRENHIYSQPNISSLLEIPVESPSNL</sequence>
<protein>
    <submittedName>
        <fullName evidence="1">HAD family hydrolase</fullName>
    </submittedName>
</protein>
<organism evidence="1 2">
    <name type="scientific">Pseudomonas juntendi</name>
    <dbReference type="NCBI Taxonomy" id="2666183"/>
    <lineage>
        <taxon>Bacteria</taxon>
        <taxon>Pseudomonadati</taxon>
        <taxon>Pseudomonadota</taxon>
        <taxon>Gammaproteobacteria</taxon>
        <taxon>Pseudomonadales</taxon>
        <taxon>Pseudomonadaceae</taxon>
        <taxon>Pseudomonas</taxon>
    </lineage>
</organism>
<dbReference type="GO" id="GO:0016787">
    <property type="term" value="F:hydrolase activity"/>
    <property type="evidence" value="ECO:0007669"/>
    <property type="project" value="UniProtKB-KW"/>
</dbReference>
<dbReference type="AlphaFoldDB" id="A0A7W2LNY6"/>
<evidence type="ECO:0000313" key="2">
    <source>
        <dbReference type="Proteomes" id="UP000590738"/>
    </source>
</evidence>
<comment type="caution">
    <text evidence="1">The sequence shown here is derived from an EMBL/GenBank/DDBJ whole genome shotgun (WGS) entry which is preliminary data.</text>
</comment>
<dbReference type="Proteomes" id="UP000590738">
    <property type="component" value="Unassembled WGS sequence"/>
</dbReference>
<dbReference type="Pfam" id="PF00702">
    <property type="entry name" value="Hydrolase"/>
    <property type="match status" value="1"/>
</dbReference>
<dbReference type="Gene3D" id="3.40.50.1000">
    <property type="entry name" value="HAD superfamily/HAD-like"/>
    <property type="match status" value="1"/>
</dbReference>
<evidence type="ECO:0000313" key="1">
    <source>
        <dbReference type="EMBL" id="MBA6144339.1"/>
    </source>
</evidence>
<reference evidence="1 2" key="1">
    <citation type="submission" date="2020-07" db="EMBL/GenBank/DDBJ databases">
        <title>Diversity of carbapenemase encoding genes among Pseudomonas putida group clinical isolates in a tertiary Brazilian hospital.</title>
        <authorList>
            <person name="Alberto-Lei F."/>
            <person name="Nodari C.S."/>
            <person name="Streling A.P."/>
            <person name="Paulino J.T."/>
            <person name="Bessa-Neto F.O."/>
            <person name="Cayo R."/>
            <person name="Gales A.C."/>
        </authorList>
    </citation>
    <scope>NUCLEOTIDE SEQUENCE [LARGE SCALE GENOMIC DNA]</scope>
    <source>
        <strain evidence="1 2">12273</strain>
    </source>
</reference>
<dbReference type="InterPro" id="IPR036412">
    <property type="entry name" value="HAD-like_sf"/>
</dbReference>
<accession>A0A7W2LNY6</accession>
<dbReference type="SUPFAM" id="SSF56784">
    <property type="entry name" value="HAD-like"/>
    <property type="match status" value="1"/>
</dbReference>
<name>A0A7W2LNY6_9PSED</name>
<dbReference type="Gene3D" id="1.10.150.240">
    <property type="entry name" value="Putative phosphatase, domain 2"/>
    <property type="match status" value="1"/>
</dbReference>
<dbReference type="InterPro" id="IPR023198">
    <property type="entry name" value="PGP-like_dom2"/>
</dbReference>